<evidence type="ECO:0000313" key="2">
    <source>
        <dbReference type="Proteomes" id="UP000003706"/>
    </source>
</evidence>
<gene>
    <name evidence="1" type="ORF">MetfoDRAFT_1710</name>
</gene>
<evidence type="ECO:0000313" key="1">
    <source>
        <dbReference type="EMBL" id="EHP84292.1"/>
    </source>
</evidence>
<proteinExistence type="predicted"/>
<keyword evidence="2" id="KW-1185">Reference proteome</keyword>
<organism evidence="1 2">
    <name type="scientific">Methanotorris formicicus Mc-S-70</name>
    <dbReference type="NCBI Taxonomy" id="647171"/>
    <lineage>
        <taxon>Archaea</taxon>
        <taxon>Methanobacteriati</taxon>
        <taxon>Methanobacteriota</taxon>
        <taxon>Methanomada group</taxon>
        <taxon>Methanococci</taxon>
        <taxon>Methanococcales</taxon>
        <taxon>Methanocaldococcaceae</taxon>
        <taxon>Methanotorris</taxon>
    </lineage>
</organism>
<accession>H1L0Y6</accession>
<protein>
    <submittedName>
        <fullName evidence="1">Uncharacterized protein</fullName>
    </submittedName>
</protein>
<dbReference type="Proteomes" id="UP000003706">
    <property type="component" value="Unassembled WGS sequence"/>
</dbReference>
<dbReference type="EMBL" id="AGJL01000055">
    <property type="protein sequence ID" value="EHP84292.1"/>
    <property type="molecule type" value="Genomic_DNA"/>
</dbReference>
<dbReference type="STRING" id="647171.MetfoDRAFT_1710"/>
<dbReference type="AlphaFoldDB" id="H1L0Y6"/>
<sequence length="60" mass="6944">MLNLLKKFKNNLTTGELSFPKNLPYKDAEFIVCGSLFKTYKAKRAKDNKEVIIKLPIKKN</sequence>
<comment type="caution">
    <text evidence="1">The sequence shown here is derived from an EMBL/GenBank/DDBJ whole genome shotgun (WGS) entry which is preliminary data.</text>
</comment>
<reference evidence="1 2" key="1">
    <citation type="submission" date="2011-09" db="EMBL/GenBank/DDBJ databases">
        <title>The draft genome of Methanotorris formicicus Mc-S-70.</title>
        <authorList>
            <consortium name="US DOE Joint Genome Institute (JGI-PGF)"/>
            <person name="Lucas S."/>
            <person name="Han J."/>
            <person name="Lapidus A."/>
            <person name="Cheng J.-F."/>
            <person name="Goodwin L."/>
            <person name="Pitluck S."/>
            <person name="Peters L."/>
            <person name="Land M.L."/>
            <person name="Hauser L."/>
            <person name="Sieprawska-Lupa M."/>
            <person name="Takai K."/>
            <person name="Miyazaki J."/>
            <person name="Whitman W."/>
            <person name="Woyke T.J."/>
        </authorList>
    </citation>
    <scope>NUCLEOTIDE SEQUENCE [LARGE SCALE GENOMIC DNA]</scope>
    <source>
        <strain evidence="1 2">Mc-S-70</strain>
    </source>
</reference>
<dbReference type="RefSeq" id="WP_007045133.1">
    <property type="nucleotide sequence ID" value="NZ_AGJL01000055.1"/>
</dbReference>
<name>H1L0Y6_9EURY</name>